<proteinExistence type="predicted"/>
<feature type="region of interest" description="Disordered" evidence="1">
    <location>
        <begin position="58"/>
        <end position="118"/>
    </location>
</feature>
<comment type="caution">
    <text evidence="2">The sequence shown here is derived from an EMBL/GenBank/DDBJ whole genome shotgun (WGS) entry which is preliminary data.</text>
</comment>
<reference evidence="2" key="1">
    <citation type="submission" date="2016-04" db="EMBL/GenBank/DDBJ databases">
        <authorList>
            <person name="Nguyen H.D."/>
            <person name="Kesanakurti P."/>
            <person name="Cullis J."/>
            <person name="Levesque C.A."/>
            <person name="Hambleton S."/>
        </authorList>
    </citation>
    <scope>NUCLEOTIDE SEQUENCE</scope>
    <source>
        <strain evidence="2">DAOMC 238032</strain>
    </source>
</reference>
<dbReference type="AlphaFoldDB" id="A0A8T8SE15"/>
<dbReference type="EMBL" id="LWDD02003233">
    <property type="protein sequence ID" value="KAE8237724.1"/>
    <property type="molecule type" value="Genomic_DNA"/>
</dbReference>
<accession>A0A8T8SE15</accession>
<gene>
    <name evidence="2" type="ORF">A4X03_0g9053</name>
</gene>
<protein>
    <submittedName>
        <fullName evidence="2">Uncharacterized protein</fullName>
    </submittedName>
</protein>
<dbReference type="Proteomes" id="UP000077671">
    <property type="component" value="Unassembled WGS sequence"/>
</dbReference>
<name>A0A8T8SE15_9BASI</name>
<sequence>MLSQLPDRPGPPVALATGAGAVAMVVAKVPPAQRSNKQSSLPLVASLAHLPLSRPQALHHASAHAMKPPIPDTIAPSFSLPRRSSVSPLSISPVSPRPSRASGAAAGQARLLHFDRPS</sequence>
<evidence type="ECO:0000313" key="2">
    <source>
        <dbReference type="EMBL" id="KAE8237724.1"/>
    </source>
</evidence>
<organism evidence="2 3">
    <name type="scientific">Tilletia caries</name>
    <name type="common">wheat bunt fungus</name>
    <dbReference type="NCBI Taxonomy" id="13290"/>
    <lineage>
        <taxon>Eukaryota</taxon>
        <taxon>Fungi</taxon>
        <taxon>Dikarya</taxon>
        <taxon>Basidiomycota</taxon>
        <taxon>Ustilaginomycotina</taxon>
        <taxon>Exobasidiomycetes</taxon>
        <taxon>Tilletiales</taxon>
        <taxon>Tilletiaceae</taxon>
        <taxon>Tilletia</taxon>
    </lineage>
</organism>
<evidence type="ECO:0000313" key="3">
    <source>
        <dbReference type="Proteomes" id="UP000077671"/>
    </source>
</evidence>
<feature type="compositionally biased region" description="Low complexity" evidence="1">
    <location>
        <begin position="79"/>
        <end position="111"/>
    </location>
</feature>
<reference evidence="2" key="2">
    <citation type="journal article" date="2019" name="IMA Fungus">
        <title>Genome sequencing and comparison of five Tilletia species to identify candidate genes for the detection of regulated species infecting wheat.</title>
        <authorList>
            <person name="Nguyen H.D.T."/>
            <person name="Sultana T."/>
            <person name="Kesanakurti P."/>
            <person name="Hambleton S."/>
        </authorList>
    </citation>
    <scope>NUCLEOTIDE SEQUENCE</scope>
    <source>
        <strain evidence="2">DAOMC 238032</strain>
    </source>
</reference>
<evidence type="ECO:0000256" key="1">
    <source>
        <dbReference type="SAM" id="MobiDB-lite"/>
    </source>
</evidence>